<dbReference type="Pfam" id="PF13532">
    <property type="entry name" value="2OG-FeII_Oxy_2"/>
    <property type="match status" value="1"/>
</dbReference>
<dbReference type="InterPro" id="IPR027450">
    <property type="entry name" value="AlkB-like"/>
</dbReference>
<dbReference type="AlphaFoldDB" id="A0A9N8P4E8"/>
<dbReference type="PANTHER" id="PTHR31212:SF4">
    <property type="entry name" value="ALPHA-KETOGLUTARATE-DEPENDENT DIOXYGENASE ALKB HOMOLOG 3"/>
    <property type="match status" value="1"/>
</dbReference>
<evidence type="ECO:0000313" key="2">
    <source>
        <dbReference type="EMBL" id="CAC9976999.1"/>
    </source>
</evidence>
<name>A0A9N8P4E8_9FLAO</name>
<dbReference type="Proteomes" id="UP000533639">
    <property type="component" value="Unassembled WGS sequence"/>
</dbReference>
<dbReference type="EMBL" id="CAIJDE010000069">
    <property type="protein sequence ID" value="CAC9976999.1"/>
    <property type="molecule type" value="Genomic_DNA"/>
</dbReference>
<dbReference type="InterPro" id="IPR037151">
    <property type="entry name" value="AlkB-like_sf"/>
</dbReference>
<evidence type="ECO:0000259" key="1">
    <source>
        <dbReference type="Pfam" id="PF13532"/>
    </source>
</evidence>
<keyword evidence="3" id="KW-1185">Reference proteome</keyword>
<accession>A0A9N8P4E8</accession>
<sequence length="260" mass="29740">MKDFQKIILPFENNLFNELLHSADFEITGKGRLGNHLVDVKDKGVPIVRTTTIYNIPANQFSALHQSIIASLNAEIEKNNIDNLPKVDFNNALIEVYDSSYATMKYHSDQALDLEEDSCIGLFSCYENPEKLSEKNLRKLKVKDKSTDEEFDIVLNHNSVVLFPLSANTAFLHKIILEAVPKQKTSEANKWLGITFRKSKTFIQFDDNKPRFSNGALLELANEDQKSEFYKLRGQENFTMDFTYPKLSYTLSISDTMPPK</sequence>
<comment type="caution">
    <text evidence="2">The sequence shown here is derived from an EMBL/GenBank/DDBJ whole genome shotgun (WGS) entry which is preliminary data.</text>
</comment>
<dbReference type="RefSeq" id="WP_180861819.1">
    <property type="nucleotide sequence ID" value="NZ_CAIJDE010000069.1"/>
</dbReference>
<gene>
    <name evidence="2" type="ORF">FLAPXU55_04730</name>
</gene>
<dbReference type="GO" id="GO:0051213">
    <property type="term" value="F:dioxygenase activity"/>
    <property type="evidence" value="ECO:0007669"/>
    <property type="project" value="InterPro"/>
</dbReference>
<dbReference type="InterPro" id="IPR032854">
    <property type="entry name" value="ALKBH3"/>
</dbReference>
<dbReference type="GO" id="GO:0006307">
    <property type="term" value="P:DNA alkylation repair"/>
    <property type="evidence" value="ECO:0007669"/>
    <property type="project" value="InterPro"/>
</dbReference>
<protein>
    <recommendedName>
        <fullName evidence="1">Alpha-ketoglutarate-dependent dioxygenase AlkB-like domain-containing protein</fullName>
    </recommendedName>
</protein>
<organism evidence="2 3">
    <name type="scientific">Flavobacterium panici</name>
    <dbReference type="NCBI Taxonomy" id="2654843"/>
    <lineage>
        <taxon>Bacteria</taxon>
        <taxon>Pseudomonadati</taxon>
        <taxon>Bacteroidota</taxon>
        <taxon>Flavobacteriia</taxon>
        <taxon>Flavobacteriales</taxon>
        <taxon>Flavobacteriaceae</taxon>
        <taxon>Flavobacterium</taxon>
    </lineage>
</organism>
<reference evidence="2 3" key="1">
    <citation type="submission" date="2020-06" db="EMBL/GenBank/DDBJ databases">
        <authorList>
            <person name="Criscuolo A."/>
        </authorList>
    </citation>
    <scope>NUCLEOTIDE SEQUENCE [LARGE SCALE GENOMIC DNA]</scope>
    <source>
        <strain evidence="2">PXU-55</strain>
    </source>
</reference>
<proteinExistence type="predicted"/>
<evidence type="ECO:0000313" key="3">
    <source>
        <dbReference type="Proteomes" id="UP000533639"/>
    </source>
</evidence>
<dbReference type="SUPFAM" id="SSF51197">
    <property type="entry name" value="Clavaminate synthase-like"/>
    <property type="match status" value="1"/>
</dbReference>
<dbReference type="PANTHER" id="PTHR31212">
    <property type="entry name" value="ALPHA-KETOGLUTARATE-DEPENDENT DIOXYGENASE ALKB HOMOLOG 3"/>
    <property type="match status" value="1"/>
</dbReference>
<dbReference type="Gene3D" id="2.60.120.590">
    <property type="entry name" value="Alpha-ketoglutarate-dependent dioxygenase AlkB-like"/>
    <property type="match status" value="1"/>
</dbReference>
<feature type="domain" description="Alpha-ketoglutarate-dependent dioxygenase AlkB-like" evidence="1">
    <location>
        <begin position="57"/>
        <end position="197"/>
    </location>
</feature>